<proteinExistence type="predicted"/>
<protein>
    <submittedName>
        <fullName evidence="1">Uncharacterized protein</fullName>
    </submittedName>
</protein>
<gene>
    <name evidence="1" type="ORF">EWE75_03225</name>
</gene>
<organism evidence="1 2">
    <name type="scientific">Sphingomonas populi</name>
    <dbReference type="NCBI Taxonomy" id="2484750"/>
    <lineage>
        <taxon>Bacteria</taxon>
        <taxon>Pseudomonadati</taxon>
        <taxon>Pseudomonadota</taxon>
        <taxon>Alphaproteobacteria</taxon>
        <taxon>Sphingomonadales</taxon>
        <taxon>Sphingomonadaceae</taxon>
        <taxon>Sphingomonas</taxon>
    </lineage>
</organism>
<reference evidence="1 2" key="1">
    <citation type="submission" date="2019-02" db="EMBL/GenBank/DDBJ databases">
        <authorList>
            <person name="Li Y."/>
        </authorList>
    </citation>
    <scope>NUCLEOTIDE SEQUENCE [LARGE SCALE GENOMIC DNA]</scope>
    <source>
        <strain evidence="1 2">3-7</strain>
    </source>
</reference>
<dbReference type="AlphaFoldDB" id="A0A4Q6Y8K9"/>
<dbReference type="Proteomes" id="UP000292085">
    <property type="component" value="Unassembled WGS sequence"/>
</dbReference>
<comment type="caution">
    <text evidence="1">The sequence shown here is derived from an EMBL/GenBank/DDBJ whole genome shotgun (WGS) entry which is preliminary data.</text>
</comment>
<name>A0A4Q6Y8K9_9SPHN</name>
<dbReference type="OrthoDB" id="7545296at2"/>
<dbReference type="InterPro" id="IPR029068">
    <property type="entry name" value="Glyas_Bleomycin-R_OHBP_Dase"/>
</dbReference>
<evidence type="ECO:0000313" key="1">
    <source>
        <dbReference type="EMBL" id="RZF66017.1"/>
    </source>
</evidence>
<dbReference type="Gene3D" id="3.10.180.10">
    <property type="entry name" value="2,3-Dihydroxybiphenyl 1,2-Dioxygenase, domain 1"/>
    <property type="match status" value="1"/>
</dbReference>
<keyword evidence="2" id="KW-1185">Reference proteome</keyword>
<dbReference type="EMBL" id="SGIS01000003">
    <property type="protein sequence ID" value="RZF66017.1"/>
    <property type="molecule type" value="Genomic_DNA"/>
</dbReference>
<dbReference type="SUPFAM" id="SSF54593">
    <property type="entry name" value="Glyoxalase/Bleomycin resistance protein/Dihydroxybiphenyl dioxygenase"/>
    <property type="match status" value="2"/>
</dbReference>
<accession>A0A4Q6Y8K9</accession>
<sequence length="299" mass="31490">MNAATHGTILGGVVTVPDLDAALADYQGRLGLVLLERGMLAGDLAESWGCPASAGARIATLQPASGAPCFLRLIEAEVPAGYLPMRSYGWAAYELTVQSVFSLPDRLADSGFDVVGPPKLIASMPFFVPMQVFGTGGEMLYLNEVAADMPNCDLPKAQSPTDHIFVAVLAAPDRLASVHWYAETLDLDIVDTHVIPYTMINKAFGLPADHLTTITVVQKGRLPVVEIDAFPPESVVRSCRPGALPPGNALVTLAVRDLDALNLTGIAAPVVRDGPLYAGRRAVTLLGPAGELVELVEVG</sequence>
<dbReference type="RefSeq" id="WP_130155255.1">
    <property type="nucleotide sequence ID" value="NZ_SGIS01000003.1"/>
</dbReference>
<evidence type="ECO:0000313" key="2">
    <source>
        <dbReference type="Proteomes" id="UP000292085"/>
    </source>
</evidence>